<proteinExistence type="predicted"/>
<evidence type="ECO:0000313" key="2">
    <source>
        <dbReference type="EnsemblProtists" id="HpaP811603"/>
    </source>
</evidence>
<dbReference type="EMBL" id="JH598042">
    <property type="status" value="NOT_ANNOTATED_CDS"/>
    <property type="molecule type" value="Genomic_DNA"/>
</dbReference>
<dbReference type="HOGENOM" id="CLU_1096016_0_0_1"/>
<name>M4BYF5_HYAAE</name>
<protein>
    <submittedName>
        <fullName evidence="2">Uncharacterized protein</fullName>
    </submittedName>
</protein>
<keyword evidence="3" id="KW-1185">Reference proteome</keyword>
<feature type="region of interest" description="Disordered" evidence="1">
    <location>
        <begin position="184"/>
        <end position="233"/>
    </location>
</feature>
<dbReference type="Proteomes" id="UP000011713">
    <property type="component" value="Unassembled WGS sequence"/>
</dbReference>
<accession>M4BYF5</accession>
<dbReference type="VEuPathDB" id="FungiDB:HpaG811603"/>
<dbReference type="EnsemblProtists" id="HpaT811603">
    <property type="protein sequence ID" value="HpaP811603"/>
    <property type="gene ID" value="HpaG811603"/>
</dbReference>
<organism evidence="2 3">
    <name type="scientific">Hyaloperonospora arabidopsidis (strain Emoy2)</name>
    <name type="common">Downy mildew agent</name>
    <name type="synonym">Peronospora arabidopsidis</name>
    <dbReference type="NCBI Taxonomy" id="559515"/>
    <lineage>
        <taxon>Eukaryota</taxon>
        <taxon>Sar</taxon>
        <taxon>Stramenopiles</taxon>
        <taxon>Oomycota</taxon>
        <taxon>Peronosporomycetes</taxon>
        <taxon>Peronosporales</taxon>
        <taxon>Peronosporaceae</taxon>
        <taxon>Hyaloperonospora</taxon>
    </lineage>
</organism>
<evidence type="ECO:0000256" key="1">
    <source>
        <dbReference type="SAM" id="MobiDB-lite"/>
    </source>
</evidence>
<sequence length="254" mass="28694">MEQVIRATQRVVFGGKHTLTFTFMSMKRRMTERTRNLDEEAVSSSCKGQRILSQVPGLPRELPGTMPCVSWEQKASIRFSSSQYLAKSWANKFWTFGTLGAVSVPCRACFNSHHTNAWCKSAEEYLGELQASRQQKYVSTARALAVPSFYSCTKVADLDQALKALTGEVINHSAGERERVLEPVELPQRPEQSYGTAQGGRGDKHAQQDATGWTVNRRQHRQTSQRQQQLHLAKRRTGNVKLRLQRYLAHVSPS</sequence>
<reference evidence="2" key="2">
    <citation type="submission" date="2015-06" db="UniProtKB">
        <authorList>
            <consortium name="EnsemblProtists"/>
        </authorList>
    </citation>
    <scope>IDENTIFICATION</scope>
    <source>
        <strain evidence="2">Emoy2</strain>
    </source>
</reference>
<dbReference type="AlphaFoldDB" id="M4BYF5"/>
<dbReference type="InParanoid" id="M4BYF5"/>
<reference evidence="3" key="1">
    <citation type="journal article" date="2010" name="Science">
        <title>Signatures of adaptation to obligate biotrophy in the Hyaloperonospora arabidopsidis genome.</title>
        <authorList>
            <person name="Baxter L."/>
            <person name="Tripathy S."/>
            <person name="Ishaque N."/>
            <person name="Boot N."/>
            <person name="Cabral A."/>
            <person name="Kemen E."/>
            <person name="Thines M."/>
            <person name="Ah-Fong A."/>
            <person name="Anderson R."/>
            <person name="Badejoko W."/>
            <person name="Bittner-Eddy P."/>
            <person name="Boore J.L."/>
            <person name="Chibucos M.C."/>
            <person name="Coates M."/>
            <person name="Dehal P."/>
            <person name="Delehaunty K."/>
            <person name="Dong S."/>
            <person name="Downton P."/>
            <person name="Dumas B."/>
            <person name="Fabro G."/>
            <person name="Fronick C."/>
            <person name="Fuerstenberg S.I."/>
            <person name="Fulton L."/>
            <person name="Gaulin E."/>
            <person name="Govers F."/>
            <person name="Hughes L."/>
            <person name="Humphray S."/>
            <person name="Jiang R.H."/>
            <person name="Judelson H."/>
            <person name="Kamoun S."/>
            <person name="Kyung K."/>
            <person name="Meijer H."/>
            <person name="Minx P."/>
            <person name="Morris P."/>
            <person name="Nelson J."/>
            <person name="Phuntumart V."/>
            <person name="Qutob D."/>
            <person name="Rehmany A."/>
            <person name="Rougon-Cardoso A."/>
            <person name="Ryden P."/>
            <person name="Torto-Alalibo T."/>
            <person name="Studholme D."/>
            <person name="Wang Y."/>
            <person name="Win J."/>
            <person name="Wood J."/>
            <person name="Clifton S.W."/>
            <person name="Rogers J."/>
            <person name="Van den Ackerveken G."/>
            <person name="Jones J.D."/>
            <person name="McDowell J.M."/>
            <person name="Beynon J."/>
            <person name="Tyler B.M."/>
        </authorList>
    </citation>
    <scope>NUCLEOTIDE SEQUENCE [LARGE SCALE GENOMIC DNA]</scope>
    <source>
        <strain evidence="3">Emoy2</strain>
    </source>
</reference>
<evidence type="ECO:0000313" key="3">
    <source>
        <dbReference type="Proteomes" id="UP000011713"/>
    </source>
</evidence>